<dbReference type="EMBL" id="JWIN03000012">
    <property type="protein sequence ID" value="KAB1270158.1"/>
    <property type="molecule type" value="Genomic_DNA"/>
</dbReference>
<evidence type="ECO:0000313" key="3">
    <source>
        <dbReference type="Proteomes" id="UP000299084"/>
    </source>
</evidence>
<feature type="region of interest" description="Disordered" evidence="1">
    <location>
        <begin position="564"/>
        <end position="607"/>
    </location>
</feature>
<evidence type="ECO:0000313" key="2">
    <source>
        <dbReference type="EMBL" id="KAB1270158.1"/>
    </source>
</evidence>
<accession>A0A5N4DGA0</accession>
<feature type="compositionally biased region" description="Basic residues" evidence="1">
    <location>
        <begin position="114"/>
        <end position="129"/>
    </location>
</feature>
<feature type="region of interest" description="Disordered" evidence="1">
    <location>
        <begin position="620"/>
        <end position="653"/>
    </location>
</feature>
<feature type="region of interest" description="Disordered" evidence="1">
    <location>
        <begin position="240"/>
        <end position="268"/>
    </location>
</feature>
<sequence>MGLQGRRSSKKGQAPPLSPAPGLTKCFPLNLKLSQPLPTESPSKNSLSTTRLTDLCSLPRTEPVLEHGAFCAKPRSVPGKADRPACAGAPRHHKGSRAEGRQQEPCGKTDGRRAQGRGRLGRGARRPPAQHHGSSGPSGLRPPRGTSAGKRTRHRWAASERKVQGKSCVRHQTDAAMEAGLSQHTDTPGGRHPGHHQGNKTDKTEPSKEREMTNEEIINMKIKARPGRSIMGVPRSLRAISTQTPPGATAEASDHREPAERAGERPGSFKNDSCLLFKAGHHADPRSPAVTPHGDGCVSLSVCGRKPPLWLQAGSRAAFWKRTGEPGERNTFAYKSCWGTSGNTLPQGGALPGMLLEKPQPPGRPHREICQANVPTPRLRRPGAEQPLLPRRYGPYIGKPPLSVTCWILPWPPPPTKRHLLLPHLSHLGLTEPLGKAQLTLFSSVQWALGAEGETQSPSHSPAEEATDEQNSSGRTRERWEERLAATPGRRTCAHRALAALLQSRATHAPPDVAQEARLPSRGGHWARRRHACVSEAAPPFAAYRLPRFPLGCITLFTLQVASPPSATRPSRRTLQNTARGAPVPRHTAAWAPHAPKRGPSLSAPTSPLLHLQAHRRPLAVKHGQRGRVQSDAFPLPLEVPSSSEASWRETPQ</sequence>
<feature type="compositionally biased region" description="Basic and acidic residues" evidence="1">
    <location>
        <begin position="252"/>
        <end position="264"/>
    </location>
</feature>
<gene>
    <name evidence="2" type="ORF">Cadr_000017613</name>
</gene>
<keyword evidence="3" id="KW-1185">Reference proteome</keyword>
<feature type="region of interest" description="Disordered" evidence="1">
    <location>
        <begin position="1"/>
        <end position="211"/>
    </location>
</feature>
<comment type="caution">
    <text evidence="2">The sequence shown here is derived from an EMBL/GenBank/DDBJ whole genome shotgun (WGS) entry which is preliminary data.</text>
</comment>
<feature type="region of interest" description="Disordered" evidence="1">
    <location>
        <begin position="452"/>
        <end position="479"/>
    </location>
</feature>
<dbReference type="Proteomes" id="UP000299084">
    <property type="component" value="Unassembled WGS sequence"/>
</dbReference>
<feature type="compositionally biased region" description="Polar residues" evidence="1">
    <location>
        <begin position="32"/>
        <end position="52"/>
    </location>
</feature>
<name>A0A5N4DGA0_CAMDR</name>
<feature type="compositionally biased region" description="Basic and acidic residues" evidence="1">
    <location>
        <begin position="199"/>
        <end position="211"/>
    </location>
</feature>
<organism evidence="2 3">
    <name type="scientific">Camelus dromedarius</name>
    <name type="common">Dromedary</name>
    <name type="synonym">Arabian camel</name>
    <dbReference type="NCBI Taxonomy" id="9838"/>
    <lineage>
        <taxon>Eukaryota</taxon>
        <taxon>Metazoa</taxon>
        <taxon>Chordata</taxon>
        <taxon>Craniata</taxon>
        <taxon>Vertebrata</taxon>
        <taxon>Euteleostomi</taxon>
        <taxon>Mammalia</taxon>
        <taxon>Eutheria</taxon>
        <taxon>Laurasiatheria</taxon>
        <taxon>Artiodactyla</taxon>
        <taxon>Tylopoda</taxon>
        <taxon>Camelidae</taxon>
        <taxon>Camelus</taxon>
    </lineage>
</organism>
<feature type="compositionally biased region" description="Basic and acidic residues" evidence="1">
    <location>
        <begin position="96"/>
        <end position="113"/>
    </location>
</feature>
<proteinExistence type="predicted"/>
<evidence type="ECO:0000256" key="1">
    <source>
        <dbReference type="SAM" id="MobiDB-lite"/>
    </source>
</evidence>
<feature type="compositionally biased region" description="Polar residues" evidence="1">
    <location>
        <begin position="564"/>
        <end position="579"/>
    </location>
</feature>
<protein>
    <submittedName>
        <fullName evidence="2">Uncharacterized protein</fullName>
    </submittedName>
</protein>
<reference evidence="2 3" key="1">
    <citation type="journal article" date="2019" name="Mol. Ecol. Resour.">
        <title>Improving Illumina assemblies with Hi-C and long reads: an example with the North African dromedary.</title>
        <authorList>
            <person name="Elbers J.P."/>
            <person name="Rogers M.F."/>
            <person name="Perelman P.L."/>
            <person name="Proskuryakova A.A."/>
            <person name="Serdyukova N.A."/>
            <person name="Johnson W.E."/>
            <person name="Horin P."/>
            <person name="Corander J."/>
            <person name="Murphy D."/>
            <person name="Burger P.A."/>
        </authorList>
    </citation>
    <scope>NUCLEOTIDE SEQUENCE [LARGE SCALE GENOMIC DNA]</scope>
    <source>
        <strain evidence="2">Drom800</strain>
        <tissue evidence="2">Blood</tissue>
    </source>
</reference>
<dbReference type="AlphaFoldDB" id="A0A5N4DGA0"/>